<evidence type="ECO:0000256" key="1">
    <source>
        <dbReference type="SAM" id="MobiDB-lite"/>
    </source>
</evidence>
<dbReference type="SUPFAM" id="SSF46785">
    <property type="entry name" value="Winged helix' DNA-binding domain"/>
    <property type="match status" value="1"/>
</dbReference>
<evidence type="ECO:0000313" key="3">
    <source>
        <dbReference type="EMBL" id="MDP9829971.1"/>
    </source>
</evidence>
<dbReference type="PROSITE" id="PS50995">
    <property type="entry name" value="HTH_MARR_2"/>
    <property type="match status" value="1"/>
</dbReference>
<dbReference type="Proteomes" id="UP001235712">
    <property type="component" value="Unassembled WGS sequence"/>
</dbReference>
<dbReference type="Pfam" id="PF12802">
    <property type="entry name" value="MarR_2"/>
    <property type="match status" value="1"/>
</dbReference>
<dbReference type="EMBL" id="JAUSQZ010000001">
    <property type="protein sequence ID" value="MDP9829971.1"/>
    <property type="molecule type" value="Genomic_DNA"/>
</dbReference>
<evidence type="ECO:0000259" key="2">
    <source>
        <dbReference type="PROSITE" id="PS50995"/>
    </source>
</evidence>
<dbReference type="SMART" id="SM00347">
    <property type="entry name" value="HTH_MARR"/>
    <property type="match status" value="1"/>
</dbReference>
<accession>A0ABT9PB96</accession>
<evidence type="ECO:0000313" key="4">
    <source>
        <dbReference type="Proteomes" id="UP001235712"/>
    </source>
</evidence>
<dbReference type="InterPro" id="IPR036388">
    <property type="entry name" value="WH-like_DNA-bd_sf"/>
</dbReference>
<dbReference type="GO" id="GO:0003677">
    <property type="term" value="F:DNA binding"/>
    <property type="evidence" value="ECO:0007669"/>
    <property type="project" value="UniProtKB-KW"/>
</dbReference>
<gene>
    <name evidence="3" type="ORF">J2S57_005720</name>
</gene>
<comment type="caution">
    <text evidence="3">The sequence shown here is derived from an EMBL/GenBank/DDBJ whole genome shotgun (WGS) entry which is preliminary data.</text>
</comment>
<dbReference type="PANTHER" id="PTHR33164">
    <property type="entry name" value="TRANSCRIPTIONAL REGULATOR, MARR FAMILY"/>
    <property type="match status" value="1"/>
</dbReference>
<sequence>MSSPGDSNLTADRGQLLSGLLAQVRPLVLNSARVVETMWRPDGITVGMRAVLQLLETGGPQPVPALAQRLELPRQGVQRHVDDLTELGLAHTRPNPRHRRSVLITLTGAGKDMSTRIRSTEQAHLGADTVKECTDDDLRTALRVLTALNRDVRERAQTLRADSREPHRTDSRTDSRTATEAARP</sequence>
<organism evidence="3 4">
    <name type="scientific">Kineosporia succinea</name>
    <dbReference type="NCBI Taxonomy" id="84632"/>
    <lineage>
        <taxon>Bacteria</taxon>
        <taxon>Bacillati</taxon>
        <taxon>Actinomycetota</taxon>
        <taxon>Actinomycetes</taxon>
        <taxon>Kineosporiales</taxon>
        <taxon>Kineosporiaceae</taxon>
        <taxon>Kineosporia</taxon>
    </lineage>
</organism>
<dbReference type="PANTHER" id="PTHR33164:SF99">
    <property type="entry name" value="MARR FAMILY REGULATORY PROTEIN"/>
    <property type="match status" value="1"/>
</dbReference>
<dbReference type="Gene3D" id="1.10.10.10">
    <property type="entry name" value="Winged helix-like DNA-binding domain superfamily/Winged helix DNA-binding domain"/>
    <property type="match status" value="1"/>
</dbReference>
<keyword evidence="3" id="KW-0238">DNA-binding</keyword>
<dbReference type="InterPro" id="IPR039422">
    <property type="entry name" value="MarR/SlyA-like"/>
</dbReference>
<dbReference type="InterPro" id="IPR000835">
    <property type="entry name" value="HTH_MarR-typ"/>
</dbReference>
<reference evidence="3 4" key="1">
    <citation type="submission" date="2023-07" db="EMBL/GenBank/DDBJ databases">
        <title>Sequencing the genomes of 1000 actinobacteria strains.</title>
        <authorList>
            <person name="Klenk H.-P."/>
        </authorList>
    </citation>
    <scope>NUCLEOTIDE SEQUENCE [LARGE SCALE GENOMIC DNA]</scope>
    <source>
        <strain evidence="3 4">DSM 44388</strain>
    </source>
</reference>
<dbReference type="InterPro" id="IPR036390">
    <property type="entry name" value="WH_DNA-bd_sf"/>
</dbReference>
<name>A0ABT9PB96_9ACTN</name>
<proteinExistence type="predicted"/>
<feature type="region of interest" description="Disordered" evidence="1">
    <location>
        <begin position="156"/>
        <end position="184"/>
    </location>
</feature>
<feature type="domain" description="HTH marR-type" evidence="2">
    <location>
        <begin position="13"/>
        <end position="150"/>
    </location>
</feature>
<keyword evidence="4" id="KW-1185">Reference proteome</keyword>
<protein>
    <submittedName>
        <fullName evidence="3">DNA-binding MarR family transcriptional regulator</fullName>
    </submittedName>
</protein>